<dbReference type="PANTHER" id="PTHR10168">
    <property type="entry name" value="GLUTAREDOXIN"/>
    <property type="match status" value="1"/>
</dbReference>
<dbReference type="Gene3D" id="3.40.30.10">
    <property type="entry name" value="Glutaredoxin"/>
    <property type="match status" value="1"/>
</dbReference>
<keyword evidence="4" id="KW-0676">Redox-active center</keyword>
<evidence type="ECO:0000256" key="1">
    <source>
        <dbReference type="ARBA" id="ARBA00004496"/>
    </source>
</evidence>
<evidence type="ECO:0000256" key="4">
    <source>
        <dbReference type="ARBA" id="ARBA00023284"/>
    </source>
</evidence>
<dbReference type="AlphaFoldDB" id="A0A4V4H6S9"/>
<comment type="caution">
    <text evidence="5">The sequence shown here is derived from an EMBL/GenBank/DDBJ whole genome shotgun (WGS) entry which is preliminary data.</text>
</comment>
<dbReference type="InterPro" id="IPR036249">
    <property type="entry name" value="Thioredoxin-like_sf"/>
</dbReference>
<accession>A0A4V4H6S9</accession>
<keyword evidence="6" id="KW-1185">Reference proteome</keyword>
<sequence>MEIAASSTQGGLGLGGALTIDGGEAPERRMERLLRESPVVVFSRPGCCMAHVMRRLLEAVGAHPTVIVLEEGEIAPGPAAAEAMPALFIGGAAVGGLEGLMALHLGGGLVPLLRDAGA</sequence>
<comment type="subcellular location">
    <subcellularLocation>
        <location evidence="1">Cytoplasm</location>
    </subcellularLocation>
</comment>
<dbReference type="GO" id="GO:0005737">
    <property type="term" value="C:cytoplasm"/>
    <property type="evidence" value="ECO:0007669"/>
    <property type="project" value="UniProtKB-SubCell"/>
</dbReference>
<dbReference type="SUPFAM" id="SSF52833">
    <property type="entry name" value="Thioredoxin-like"/>
    <property type="match status" value="1"/>
</dbReference>
<evidence type="ECO:0000256" key="3">
    <source>
        <dbReference type="ARBA" id="ARBA00022490"/>
    </source>
</evidence>
<comment type="similarity">
    <text evidence="2">Belongs to the glutaredoxin family. CC-type subfamily.</text>
</comment>
<evidence type="ECO:0000256" key="2">
    <source>
        <dbReference type="ARBA" id="ARBA00007568"/>
    </source>
</evidence>
<dbReference type="Proteomes" id="UP000317650">
    <property type="component" value="Chromosome 7"/>
</dbReference>
<name>A0A4V4H6S9_MUSBA</name>
<gene>
    <name evidence="5" type="ORF">C4D60_Mb07t19990</name>
</gene>
<evidence type="ECO:0000313" key="5">
    <source>
        <dbReference type="EMBL" id="THU61126.1"/>
    </source>
</evidence>
<evidence type="ECO:0000313" key="6">
    <source>
        <dbReference type="Proteomes" id="UP000317650"/>
    </source>
</evidence>
<dbReference type="STRING" id="52838.A0A4V4H6S9"/>
<organism evidence="5 6">
    <name type="scientific">Musa balbisiana</name>
    <name type="common">Banana</name>
    <dbReference type="NCBI Taxonomy" id="52838"/>
    <lineage>
        <taxon>Eukaryota</taxon>
        <taxon>Viridiplantae</taxon>
        <taxon>Streptophyta</taxon>
        <taxon>Embryophyta</taxon>
        <taxon>Tracheophyta</taxon>
        <taxon>Spermatophyta</taxon>
        <taxon>Magnoliopsida</taxon>
        <taxon>Liliopsida</taxon>
        <taxon>Zingiberales</taxon>
        <taxon>Musaceae</taxon>
        <taxon>Musa</taxon>
    </lineage>
</organism>
<keyword evidence="3" id="KW-0963">Cytoplasm</keyword>
<proteinExistence type="inferred from homology"/>
<dbReference type="EMBL" id="PYDT01000005">
    <property type="protein sequence ID" value="THU61126.1"/>
    <property type="molecule type" value="Genomic_DNA"/>
</dbReference>
<protein>
    <submittedName>
        <fullName evidence="5">Uncharacterized protein</fullName>
    </submittedName>
</protein>
<dbReference type="InterPro" id="IPR011905">
    <property type="entry name" value="GlrX-like_pln_2"/>
</dbReference>
<reference evidence="5 6" key="1">
    <citation type="journal article" date="2019" name="Nat. Plants">
        <title>Genome sequencing of Musa balbisiana reveals subgenome evolution and function divergence in polyploid bananas.</title>
        <authorList>
            <person name="Yao X."/>
        </authorList>
    </citation>
    <scope>NUCLEOTIDE SEQUENCE [LARGE SCALE GENOMIC DNA]</scope>
    <source>
        <strain evidence="6">cv. DH-PKW</strain>
        <tissue evidence="5">Leaves</tissue>
    </source>
</reference>
<dbReference type="PROSITE" id="PS51354">
    <property type="entry name" value="GLUTAREDOXIN_2"/>
    <property type="match status" value="1"/>
</dbReference>